<dbReference type="PANTHER" id="PTHR13037:SF24">
    <property type="entry name" value="POLYCOMB PROTEIN PCL-RELATED"/>
    <property type="match status" value="1"/>
</dbReference>
<dbReference type="AlphaFoldDB" id="A0A7S0WZ78"/>
<feature type="region of interest" description="Disordered" evidence="2">
    <location>
        <begin position="665"/>
        <end position="707"/>
    </location>
</feature>
<evidence type="ECO:0000256" key="1">
    <source>
        <dbReference type="ARBA" id="ARBA00022581"/>
    </source>
</evidence>
<gene>
    <name evidence="3" type="ORF">CLEI1391_LOCUS17475</name>
</gene>
<sequence length="853" mass="90453">MARMPPLWDPAKAVDKLPQPYRMIDKILADIIETTLELCVAKDKQKKVKIAMHIDTVFSPHATLVAEGFASCFTTVGVAGMAVVGTTKGELCAHTARDPLQVGRHKAHETCVSALDIGHVAATGTKVVLSASRGTLAVHEVVIRTSDLRALAAVALPVDPDMPPGEAPAKIYLSTNAGHAAVCWPSGAVAVYEVRLPAFYYDTASVDRPADAPPPDLSGGALKLVLHFPVAVVRGLLVGNRVIGVCNVVWQQQQRPDKSGKSDRNHKPARGVYMYWQGCNKLALSYLTNAPDNVEASPTPASSRPTTVGAPSTGPIPIPPPQTPPTGAKGAKGAAAAAAAQPAPAAAAVPPIPALRTTPSKGWLLPLGILSSCVSENGKMLGFGLNDGTVLVWDDHFGGHTRILPRMPAAVTALAFVNGVANLLMAASADGSVYLADLNRPEDSHMSKTKLPHACSEIFFLANDPFAICVCPGNADTQPRLVWFNMQDEKLIAELSGKDPKIGFGWACLLKELPPDPVPDQQAAAEKKSAISFEVPPTPKDGAAGAKPGSSVGGRSAAQPSSSGATGDVPAPSADAPPVGVTNQPWPRWSFRDSYLIVGGPTPVSTSYRPPDEGPPPEDHLIPRDAHLYLYKVDAIARMMLPEEMASSASKNLLDRMLADLDPPKKRKSAVKMGLPDPDAPKPPPSSMRKPGSLPMGAGPEDDAGGRRHIKFNEEDLQAMLNEEQGTKLFKKETIKGGYSEGRSKQINDPSGGRGGVGKLDLTALFGPPKGGATNVPAYMQERPQSPPWHHTNPLARIHPDWEEAPVLARIMERLGSKGGGRRRRDRRLMSVASEMKGKMSKESGPKPNLIFQ</sequence>
<evidence type="ECO:0000256" key="2">
    <source>
        <dbReference type="SAM" id="MobiDB-lite"/>
    </source>
</evidence>
<evidence type="ECO:0000313" key="3">
    <source>
        <dbReference type="EMBL" id="CAD8693292.1"/>
    </source>
</evidence>
<dbReference type="Gene3D" id="2.130.10.10">
    <property type="entry name" value="YVTN repeat-like/Quinoprotein amine dehydrogenase"/>
    <property type="match status" value="1"/>
</dbReference>
<feature type="compositionally biased region" description="Basic and acidic residues" evidence="2">
    <location>
        <begin position="836"/>
        <end position="845"/>
    </location>
</feature>
<reference evidence="3" key="1">
    <citation type="submission" date="2021-01" db="EMBL/GenBank/DDBJ databases">
        <authorList>
            <person name="Corre E."/>
            <person name="Pelletier E."/>
            <person name="Niang G."/>
            <person name="Scheremetjew M."/>
            <person name="Finn R."/>
            <person name="Kale V."/>
            <person name="Holt S."/>
            <person name="Cochrane G."/>
            <person name="Meng A."/>
            <person name="Brown T."/>
            <person name="Cohen L."/>
        </authorList>
    </citation>
    <scope>NUCLEOTIDE SEQUENCE</scope>
    <source>
        <strain evidence="3">SAG 11-49</strain>
    </source>
</reference>
<feature type="compositionally biased region" description="Pro residues" evidence="2">
    <location>
        <begin position="314"/>
        <end position="324"/>
    </location>
</feature>
<feature type="region of interest" description="Disordered" evidence="2">
    <location>
        <begin position="740"/>
        <end position="795"/>
    </location>
</feature>
<dbReference type="SUPFAM" id="SSF50978">
    <property type="entry name" value="WD40 repeat-like"/>
    <property type="match status" value="1"/>
</dbReference>
<accession>A0A7S0WZ78</accession>
<dbReference type="PANTHER" id="PTHR13037">
    <property type="entry name" value="FORMIN"/>
    <property type="match status" value="1"/>
</dbReference>
<dbReference type="InterPro" id="IPR036322">
    <property type="entry name" value="WD40_repeat_dom_sf"/>
</dbReference>
<feature type="compositionally biased region" description="Low complexity" evidence="2">
    <location>
        <begin position="325"/>
        <end position="336"/>
    </location>
</feature>
<dbReference type="InterPro" id="IPR015943">
    <property type="entry name" value="WD40/YVTN_repeat-like_dom_sf"/>
</dbReference>
<proteinExistence type="predicted"/>
<dbReference type="EMBL" id="HBFB01031222">
    <property type="protein sequence ID" value="CAD8693292.1"/>
    <property type="molecule type" value="Transcribed_RNA"/>
</dbReference>
<feature type="region of interest" description="Disordered" evidence="2">
    <location>
        <begin position="813"/>
        <end position="853"/>
    </location>
</feature>
<organism evidence="3">
    <name type="scientific">Chlamydomonas leiostraca</name>
    <dbReference type="NCBI Taxonomy" id="1034604"/>
    <lineage>
        <taxon>Eukaryota</taxon>
        <taxon>Viridiplantae</taxon>
        <taxon>Chlorophyta</taxon>
        <taxon>core chlorophytes</taxon>
        <taxon>Chlorophyceae</taxon>
        <taxon>CS clade</taxon>
        <taxon>Chlamydomonadales</taxon>
        <taxon>Chlamydomonadaceae</taxon>
        <taxon>Chlamydomonas</taxon>
    </lineage>
</organism>
<feature type="compositionally biased region" description="Low complexity" evidence="2">
    <location>
        <begin position="567"/>
        <end position="581"/>
    </location>
</feature>
<name>A0A7S0WZ78_9CHLO</name>
<feature type="region of interest" description="Disordered" evidence="2">
    <location>
        <begin position="517"/>
        <end position="585"/>
    </location>
</feature>
<feature type="region of interest" description="Disordered" evidence="2">
    <location>
        <begin position="602"/>
        <end position="622"/>
    </location>
</feature>
<keyword evidence="1" id="KW-0945">Host-virus interaction</keyword>
<feature type="region of interest" description="Disordered" evidence="2">
    <location>
        <begin position="293"/>
        <end position="336"/>
    </location>
</feature>
<protein>
    <submittedName>
        <fullName evidence="3">Uncharacterized protein</fullName>
    </submittedName>
</protein>